<comment type="caution">
    <text evidence="3">The sequence shown here is derived from an EMBL/GenBank/DDBJ whole genome shotgun (WGS) entry which is preliminary data.</text>
</comment>
<evidence type="ECO:0000259" key="2">
    <source>
        <dbReference type="Pfam" id="PF15045"/>
    </source>
</evidence>
<dbReference type="InterPro" id="IPR046359">
    <property type="entry name" value="Aftin-like"/>
</dbReference>
<reference evidence="3" key="1">
    <citation type="submission" date="2020-10" db="EMBL/GenBank/DDBJ databases">
        <title>Chromosome-scale genome assembly of the Allis shad, Alosa alosa.</title>
        <authorList>
            <person name="Margot Z."/>
            <person name="Christophe K."/>
            <person name="Cabau C."/>
            <person name="Louis A."/>
            <person name="Berthelot C."/>
            <person name="Parey E."/>
            <person name="Roest Crollius H."/>
            <person name="Montfort J."/>
            <person name="Robinson-Rechavi M."/>
            <person name="Bucao C."/>
            <person name="Bouchez O."/>
            <person name="Gislard M."/>
            <person name="Lluch J."/>
            <person name="Milhes M."/>
            <person name="Lampietro C."/>
            <person name="Lopez Roques C."/>
            <person name="Donnadieu C."/>
            <person name="Braasch I."/>
            <person name="Desvignes T."/>
            <person name="Postlethwait J."/>
            <person name="Bobe J."/>
            <person name="Guiguen Y."/>
        </authorList>
    </citation>
    <scope>NUCLEOTIDE SEQUENCE</scope>
    <source>
        <strain evidence="3">M-15738</strain>
        <tissue evidence="3">Blood</tissue>
    </source>
</reference>
<sequence length="481" mass="51136">MPPSPSCISQDGEVLPEGQDSESNVHPADEELLTPSGPTRTSVSDDFASFCEVVSPSDLEEFGDFGDFNSTAPTSTEGPPPASVPEDDDFAGFGEAGAHSTQGFTDFSQTESGAQDGGFASLPTPFPAPSDAPPEAGAGQTHPQEAPEEDAAAESPAQGDSSGTSLCSWRWGWLGGAGEAQTETTDLSEMEEPQWQDGAAVTVPTFGSPHTSRRESLTASLSSRVQRLFQASFPHVEAPQVGEEIPSLKVLLVPQEPEPRQEQKNQTPSFSHREPQDMWWHLQEIHSAFSLKFLWGGSHSNKQLLRSLAMDTRNIVFAGQKKQPVLVPTYAASLGMLEPTKDPVNTSSAAGPVAASAQAPSGAPDRDAPSKPTQEVLASVQPDWSSSGLKPPVDGVDPELYELTTATLESSNTGKNVADAFTRLMSTIDQNSTSTRRPVRDENLSEEAARVLSGLPNLSFMRAKVLMFPSILAPQPPDSPS</sequence>
<feature type="compositionally biased region" description="Polar residues" evidence="1">
    <location>
        <begin position="68"/>
        <end position="77"/>
    </location>
</feature>
<feature type="region of interest" description="Disordered" evidence="1">
    <location>
        <begin position="58"/>
        <end position="215"/>
    </location>
</feature>
<dbReference type="GO" id="GO:0032588">
    <property type="term" value="C:trans-Golgi network membrane"/>
    <property type="evidence" value="ECO:0007669"/>
    <property type="project" value="InterPro"/>
</dbReference>
<feature type="region of interest" description="Disordered" evidence="1">
    <location>
        <begin position="342"/>
        <end position="393"/>
    </location>
</feature>
<dbReference type="AlphaFoldDB" id="A0AAV6FZP9"/>
<evidence type="ECO:0000313" key="4">
    <source>
        <dbReference type="Proteomes" id="UP000823561"/>
    </source>
</evidence>
<dbReference type="Proteomes" id="UP000823561">
    <property type="component" value="Chromosome 18"/>
</dbReference>
<feature type="domain" description="Aftiphilin clathrin-binding box" evidence="2">
    <location>
        <begin position="276"/>
        <end position="346"/>
    </location>
</feature>
<protein>
    <recommendedName>
        <fullName evidence="2">Aftiphilin clathrin-binding box domain-containing protein</fullName>
    </recommendedName>
</protein>
<feature type="compositionally biased region" description="Polar residues" evidence="1">
    <location>
        <begin position="158"/>
        <end position="167"/>
    </location>
</feature>
<organism evidence="3 4">
    <name type="scientific">Alosa alosa</name>
    <name type="common">allis shad</name>
    <dbReference type="NCBI Taxonomy" id="278164"/>
    <lineage>
        <taxon>Eukaryota</taxon>
        <taxon>Metazoa</taxon>
        <taxon>Chordata</taxon>
        <taxon>Craniata</taxon>
        <taxon>Vertebrata</taxon>
        <taxon>Euteleostomi</taxon>
        <taxon>Actinopterygii</taxon>
        <taxon>Neopterygii</taxon>
        <taxon>Teleostei</taxon>
        <taxon>Clupei</taxon>
        <taxon>Clupeiformes</taxon>
        <taxon>Clupeoidei</taxon>
        <taxon>Clupeidae</taxon>
        <taxon>Alosa</taxon>
    </lineage>
</organism>
<dbReference type="PANTHER" id="PTHR16156:SF10">
    <property type="entry name" value="AFTIPHILIN-RELATED"/>
    <property type="match status" value="1"/>
</dbReference>
<dbReference type="GO" id="GO:0030276">
    <property type="term" value="F:clathrin binding"/>
    <property type="evidence" value="ECO:0007669"/>
    <property type="project" value="InterPro"/>
</dbReference>
<dbReference type="PANTHER" id="PTHR16156">
    <property type="entry name" value="AFTIPHILIN A-RELATED"/>
    <property type="match status" value="1"/>
</dbReference>
<dbReference type="EMBL" id="JADWDJ010000018">
    <property type="protein sequence ID" value="KAG5266572.1"/>
    <property type="molecule type" value="Genomic_DNA"/>
</dbReference>
<dbReference type="GO" id="GO:0030121">
    <property type="term" value="C:AP-1 adaptor complex"/>
    <property type="evidence" value="ECO:0007669"/>
    <property type="project" value="TreeGrafter"/>
</dbReference>
<dbReference type="Pfam" id="PF15045">
    <property type="entry name" value="Clathrin_bdg"/>
    <property type="match status" value="1"/>
</dbReference>
<feature type="region of interest" description="Disordered" evidence="1">
    <location>
        <begin position="1"/>
        <end position="44"/>
    </location>
</feature>
<dbReference type="InterPro" id="IPR029205">
    <property type="entry name" value="Clathrin-bd"/>
</dbReference>
<evidence type="ECO:0000256" key="1">
    <source>
        <dbReference type="SAM" id="MobiDB-lite"/>
    </source>
</evidence>
<accession>A0AAV6FZP9</accession>
<feature type="compositionally biased region" description="Low complexity" evidence="1">
    <location>
        <begin position="347"/>
        <end position="363"/>
    </location>
</feature>
<keyword evidence="4" id="KW-1185">Reference proteome</keyword>
<gene>
    <name evidence="3" type="ORF">AALO_G00233650</name>
</gene>
<name>A0AAV6FZP9_9TELE</name>
<feature type="compositionally biased region" description="Polar residues" evidence="1">
    <location>
        <begin position="99"/>
        <end position="113"/>
    </location>
</feature>
<evidence type="ECO:0000313" key="3">
    <source>
        <dbReference type="EMBL" id="KAG5266572.1"/>
    </source>
</evidence>
<proteinExistence type="predicted"/>